<reference evidence="3 4" key="1">
    <citation type="submission" date="2019-10" db="EMBL/GenBank/DDBJ databases">
        <title>Whole genome shotgun sequence of Acrocarpospora pleiomorpha NBRC 16267.</title>
        <authorList>
            <person name="Ichikawa N."/>
            <person name="Kimura A."/>
            <person name="Kitahashi Y."/>
            <person name="Komaki H."/>
            <person name="Oguchi A."/>
        </authorList>
    </citation>
    <scope>NUCLEOTIDE SEQUENCE [LARGE SCALE GENOMIC DNA]</scope>
    <source>
        <strain evidence="3 4">NBRC 16267</strain>
    </source>
</reference>
<name>A0A5M3XMT0_9ACTN</name>
<comment type="caution">
    <text evidence="3">The sequence shown here is derived from an EMBL/GenBank/DDBJ whole genome shotgun (WGS) entry which is preliminary data.</text>
</comment>
<dbReference type="AlphaFoldDB" id="A0A5M3XMT0"/>
<gene>
    <name evidence="3" type="ORF">Aple_038470</name>
</gene>
<dbReference type="InterPro" id="IPR002818">
    <property type="entry name" value="DJ-1/PfpI"/>
</dbReference>
<organism evidence="3 4">
    <name type="scientific">Acrocarpospora pleiomorpha</name>
    <dbReference type="NCBI Taxonomy" id="90975"/>
    <lineage>
        <taxon>Bacteria</taxon>
        <taxon>Bacillati</taxon>
        <taxon>Actinomycetota</taxon>
        <taxon>Actinomycetes</taxon>
        <taxon>Streptosporangiales</taxon>
        <taxon>Streptosporangiaceae</taxon>
        <taxon>Acrocarpospora</taxon>
    </lineage>
</organism>
<dbReference type="PANTHER" id="PTHR43130">
    <property type="entry name" value="ARAC-FAMILY TRANSCRIPTIONAL REGULATOR"/>
    <property type="match status" value="1"/>
</dbReference>
<dbReference type="InterPro" id="IPR052158">
    <property type="entry name" value="INH-QAR"/>
</dbReference>
<evidence type="ECO:0000313" key="4">
    <source>
        <dbReference type="Proteomes" id="UP000377595"/>
    </source>
</evidence>
<protein>
    <recommendedName>
        <fullName evidence="2">DJ-1/PfpI domain-containing protein</fullName>
    </recommendedName>
</protein>
<proteinExistence type="predicted"/>
<dbReference type="PANTHER" id="PTHR43130:SF3">
    <property type="entry name" value="HTH-TYPE TRANSCRIPTIONAL REGULATOR RV1931C"/>
    <property type="match status" value="1"/>
</dbReference>
<keyword evidence="1" id="KW-1133">Transmembrane helix</keyword>
<accession>A0A5M3XMT0</accession>
<dbReference type="Proteomes" id="UP000377595">
    <property type="component" value="Unassembled WGS sequence"/>
</dbReference>
<evidence type="ECO:0000259" key="2">
    <source>
        <dbReference type="Pfam" id="PF01965"/>
    </source>
</evidence>
<sequence>MLPKIARILLGVVLAVATVTGVCLLGVATTMGASYANPAYAVPDGGWPEPARVPSGRVVVAVVAGASGSVVTDVLAPYEVFARSGRFFVYTVSARREPVVLSGGLRMLPDHGLADAPPPDVVVVPAVVDPVGEREAGLRAWIGTQARRGARVLGVCVGSELAAASGVLDGRRATSHWAVLGSLRSGYPGTRWVEGERYVEDGPVITTAGVTSGVAGALRMVELLAGGAEAERVGREVGYPGWRLGGPTAIPKQSLGLADLPYALNAAFPWFSPAIGIGLTPGVGEIDAATAFEVYAGSSFAARTVAFGMKPVVTTRHGVTLLTEPVAPVSRLIVPGVRHADLDSGFAAAETPQDTGKREFGADPLLRDLARNADQATARATAKFAEYPAGHLTLTGPAWPWRPTGLLALTLVLATAVAFVPLIITRAWRSRLRTPAG</sequence>
<feature type="transmembrane region" description="Helical" evidence="1">
    <location>
        <begin position="405"/>
        <end position="424"/>
    </location>
</feature>
<keyword evidence="1" id="KW-0812">Transmembrane</keyword>
<dbReference type="Pfam" id="PF01965">
    <property type="entry name" value="DJ-1_PfpI"/>
    <property type="match status" value="1"/>
</dbReference>
<dbReference type="EMBL" id="BLAF01000020">
    <property type="protein sequence ID" value="GES20951.1"/>
    <property type="molecule type" value="Genomic_DNA"/>
</dbReference>
<keyword evidence="4" id="KW-1185">Reference proteome</keyword>
<dbReference type="Gene3D" id="3.40.50.880">
    <property type="match status" value="1"/>
</dbReference>
<dbReference type="SUPFAM" id="SSF52317">
    <property type="entry name" value="Class I glutamine amidotransferase-like"/>
    <property type="match status" value="1"/>
</dbReference>
<evidence type="ECO:0000256" key="1">
    <source>
        <dbReference type="SAM" id="Phobius"/>
    </source>
</evidence>
<dbReference type="RefSeq" id="WP_155345970.1">
    <property type="nucleotide sequence ID" value="NZ_BAAAHM010000008.1"/>
</dbReference>
<keyword evidence="1" id="KW-0472">Membrane</keyword>
<dbReference type="OrthoDB" id="3992151at2"/>
<evidence type="ECO:0000313" key="3">
    <source>
        <dbReference type="EMBL" id="GES20951.1"/>
    </source>
</evidence>
<dbReference type="InterPro" id="IPR029062">
    <property type="entry name" value="Class_I_gatase-like"/>
</dbReference>
<feature type="domain" description="DJ-1/PfpI" evidence="2">
    <location>
        <begin position="67"/>
        <end position="222"/>
    </location>
</feature>